<feature type="domain" description="L,D-TPase catalytic" evidence="7">
    <location>
        <begin position="335"/>
        <end position="459"/>
    </location>
</feature>
<dbReference type="Gene3D" id="2.40.440.10">
    <property type="entry name" value="L,D-transpeptidase catalytic domain-like"/>
    <property type="match status" value="1"/>
</dbReference>
<sequence>MKLTKKAYVALGVAAVILVGGYSAVSLHYQKAFLPHTTVAGVNISGRSVADANTELLKKVNRQKYTLKDNNQTLLTFSGQDAGFSHNFKPLLEKIKKSQNGWSWLGHAFASEQTTKSEDALILNAADFEKFSTETLEKVNANRKPSENAHINLENHQFDLVKEVYGNTIDAAKFKKAVAHGINQGQATIDLKNDYAQPEVKSTDKQLKKTADQLKTIANEKISYSVNGNDFQVPKEDIQSWLTYNNGTISLDKAALTKYVYQLKAKYDTFDKDLTFNSTKEGTVTVPAGIYGWSISPADEINALMTEVPKGKDFSRTAVIRGSGTDQKTRSVGSTYIEIDLKAQHMWLYQDGKVTIDTDIVSARPPQVTPTGVWSVWKKERNATLKGKNFDGVSEYASPVNYWMPIDETGVGIHDSPWQPKYGGDWYKEHGSHGCINTPPGTMAKLYDTVSEGIPVVVI</sequence>
<dbReference type="InterPro" id="IPR038063">
    <property type="entry name" value="Transpep_catalytic_dom"/>
</dbReference>
<feature type="active site" description="Proton donor/acceptor" evidence="6">
    <location>
        <position position="414"/>
    </location>
</feature>
<evidence type="ECO:0000256" key="1">
    <source>
        <dbReference type="ARBA" id="ARBA00004752"/>
    </source>
</evidence>
<dbReference type="Pfam" id="PF03734">
    <property type="entry name" value="YkuD"/>
    <property type="match status" value="1"/>
</dbReference>
<dbReference type="InterPro" id="IPR022029">
    <property type="entry name" value="YoaR-like_PG-bd"/>
</dbReference>
<dbReference type="InterPro" id="IPR050979">
    <property type="entry name" value="LD-transpeptidase"/>
</dbReference>
<dbReference type="SUPFAM" id="SSF143985">
    <property type="entry name" value="L,D-transpeptidase pre-catalytic domain-like"/>
    <property type="match status" value="1"/>
</dbReference>
<dbReference type="AlphaFoldDB" id="A0A385ACA3"/>
<dbReference type="PROSITE" id="PS52029">
    <property type="entry name" value="LD_TPASE"/>
    <property type="match status" value="1"/>
</dbReference>
<keyword evidence="4 6" id="KW-0573">Peptidoglycan synthesis</keyword>
<dbReference type="InterPro" id="IPR038054">
    <property type="entry name" value="LD_TPept-like_central_sf"/>
</dbReference>
<dbReference type="SUPFAM" id="SSF141523">
    <property type="entry name" value="L,D-transpeptidase catalytic domain-like"/>
    <property type="match status" value="1"/>
</dbReference>
<dbReference type="GO" id="GO:0008360">
    <property type="term" value="P:regulation of cell shape"/>
    <property type="evidence" value="ECO:0007669"/>
    <property type="project" value="UniProtKB-UniRule"/>
</dbReference>
<dbReference type="PANTHER" id="PTHR30582">
    <property type="entry name" value="L,D-TRANSPEPTIDASE"/>
    <property type="match status" value="1"/>
</dbReference>
<dbReference type="InterPro" id="IPR005490">
    <property type="entry name" value="LD_TPept_cat_dom"/>
</dbReference>
<proteinExistence type="predicted"/>
<dbReference type="GO" id="GO:0005576">
    <property type="term" value="C:extracellular region"/>
    <property type="evidence" value="ECO:0007669"/>
    <property type="project" value="TreeGrafter"/>
</dbReference>
<dbReference type="GO" id="GO:0016740">
    <property type="term" value="F:transferase activity"/>
    <property type="evidence" value="ECO:0007669"/>
    <property type="project" value="UniProtKB-KW"/>
</dbReference>
<reference evidence="8 9" key="1">
    <citation type="submission" date="2018-07" db="EMBL/GenBank/DDBJ databases">
        <title>Lactobacillus curvatus genome sequence.</title>
        <authorList>
            <person name="Prechtl R."/>
        </authorList>
    </citation>
    <scope>NUCLEOTIDE SEQUENCE [LARGE SCALE GENOMIC DNA]</scope>
    <source>
        <strain evidence="8 9">TMW 1.1928</strain>
    </source>
</reference>
<name>A0A385ACA3_LATCU</name>
<evidence type="ECO:0000256" key="4">
    <source>
        <dbReference type="ARBA" id="ARBA00022984"/>
    </source>
</evidence>
<comment type="pathway">
    <text evidence="1 6">Cell wall biogenesis; peptidoglycan biosynthesis.</text>
</comment>
<dbReference type="GO" id="GO:0071972">
    <property type="term" value="F:peptidoglycan L,D-transpeptidase activity"/>
    <property type="evidence" value="ECO:0007669"/>
    <property type="project" value="TreeGrafter"/>
</dbReference>
<keyword evidence="5 6" id="KW-0961">Cell wall biogenesis/degradation</keyword>
<evidence type="ECO:0000256" key="6">
    <source>
        <dbReference type="PROSITE-ProRule" id="PRU01373"/>
    </source>
</evidence>
<evidence type="ECO:0000256" key="3">
    <source>
        <dbReference type="ARBA" id="ARBA00022960"/>
    </source>
</evidence>
<dbReference type="CDD" id="cd16913">
    <property type="entry name" value="YkuD_like"/>
    <property type="match status" value="1"/>
</dbReference>
<dbReference type="PANTHER" id="PTHR30582:SF33">
    <property type="entry name" value="EXPORTED PROTEIN"/>
    <property type="match status" value="1"/>
</dbReference>
<gene>
    <name evidence="8" type="ORF">DT351_02205</name>
</gene>
<feature type="active site" description="Nucleophile" evidence="6">
    <location>
        <position position="435"/>
    </location>
</feature>
<accession>A0A385ACA3</accession>
<dbReference type="UniPathway" id="UPA00219"/>
<evidence type="ECO:0000313" key="9">
    <source>
        <dbReference type="Proteomes" id="UP000257607"/>
    </source>
</evidence>
<keyword evidence="2" id="KW-0808">Transferase</keyword>
<organism evidence="8 9">
    <name type="scientific">Latilactobacillus curvatus</name>
    <name type="common">Lactobacillus curvatus</name>
    <dbReference type="NCBI Taxonomy" id="28038"/>
    <lineage>
        <taxon>Bacteria</taxon>
        <taxon>Bacillati</taxon>
        <taxon>Bacillota</taxon>
        <taxon>Bacilli</taxon>
        <taxon>Lactobacillales</taxon>
        <taxon>Lactobacillaceae</taxon>
        <taxon>Latilactobacillus</taxon>
    </lineage>
</organism>
<dbReference type="Gene3D" id="3.10.20.800">
    <property type="match status" value="1"/>
</dbReference>
<dbReference type="GO" id="GO:0071555">
    <property type="term" value="P:cell wall organization"/>
    <property type="evidence" value="ECO:0007669"/>
    <property type="project" value="UniProtKB-UniRule"/>
</dbReference>
<evidence type="ECO:0000256" key="5">
    <source>
        <dbReference type="ARBA" id="ARBA00023316"/>
    </source>
</evidence>
<dbReference type="Pfam" id="PF12229">
    <property type="entry name" value="PG_binding_4"/>
    <property type="match status" value="1"/>
</dbReference>
<dbReference type="Proteomes" id="UP000257607">
    <property type="component" value="Chromosome"/>
</dbReference>
<evidence type="ECO:0000259" key="7">
    <source>
        <dbReference type="PROSITE" id="PS52029"/>
    </source>
</evidence>
<dbReference type="RefSeq" id="WP_116843430.1">
    <property type="nucleotide sequence ID" value="NZ_CP031003.1"/>
</dbReference>
<dbReference type="EMBL" id="CP031003">
    <property type="protein sequence ID" value="AXN35243.1"/>
    <property type="molecule type" value="Genomic_DNA"/>
</dbReference>
<protein>
    <recommendedName>
        <fullName evidence="7">L,D-TPase catalytic domain-containing protein</fullName>
    </recommendedName>
</protein>
<evidence type="ECO:0000313" key="8">
    <source>
        <dbReference type="EMBL" id="AXN35243.1"/>
    </source>
</evidence>
<keyword evidence="3 6" id="KW-0133">Cell shape</keyword>
<evidence type="ECO:0000256" key="2">
    <source>
        <dbReference type="ARBA" id="ARBA00022679"/>
    </source>
</evidence>
<dbReference type="GO" id="GO:0018104">
    <property type="term" value="P:peptidoglycan-protein cross-linking"/>
    <property type="evidence" value="ECO:0007669"/>
    <property type="project" value="TreeGrafter"/>
</dbReference>